<dbReference type="GO" id="GO:0046464">
    <property type="term" value="P:acylglycerol catabolic process"/>
    <property type="evidence" value="ECO:0007669"/>
    <property type="project" value="TreeGrafter"/>
</dbReference>
<dbReference type="InterPro" id="IPR029058">
    <property type="entry name" value="AB_hydrolase_fold"/>
</dbReference>
<protein>
    <submittedName>
        <fullName evidence="3">Alpha/beta hydrolase</fullName>
    </submittedName>
</protein>
<dbReference type="GO" id="GO:0016020">
    <property type="term" value="C:membrane"/>
    <property type="evidence" value="ECO:0007669"/>
    <property type="project" value="TreeGrafter"/>
</dbReference>
<feature type="chain" id="PRO_5032657054" evidence="1">
    <location>
        <begin position="21"/>
        <end position="350"/>
    </location>
</feature>
<evidence type="ECO:0000313" key="3">
    <source>
        <dbReference type="EMBL" id="QPG05504.1"/>
    </source>
</evidence>
<gene>
    <name evidence="3" type="ORF">IT774_15635</name>
</gene>
<evidence type="ECO:0000256" key="1">
    <source>
        <dbReference type="SAM" id="SignalP"/>
    </source>
</evidence>
<dbReference type="KEGG" id="smaa:IT774_15635"/>
<keyword evidence="3" id="KW-0378">Hydrolase</keyword>
<keyword evidence="1" id="KW-0732">Signal</keyword>
<dbReference type="PANTHER" id="PTHR43798">
    <property type="entry name" value="MONOACYLGLYCEROL LIPASE"/>
    <property type="match status" value="1"/>
</dbReference>
<organism evidence="3 4">
    <name type="scientific">Salinimonas marina</name>
    <dbReference type="NCBI Taxonomy" id="2785918"/>
    <lineage>
        <taxon>Bacteria</taxon>
        <taxon>Pseudomonadati</taxon>
        <taxon>Pseudomonadota</taxon>
        <taxon>Gammaproteobacteria</taxon>
        <taxon>Alteromonadales</taxon>
        <taxon>Alteromonadaceae</taxon>
        <taxon>Alteromonas/Salinimonas group</taxon>
        <taxon>Salinimonas</taxon>
    </lineage>
</organism>
<dbReference type="Proteomes" id="UP000595095">
    <property type="component" value="Chromosome"/>
</dbReference>
<feature type="signal peptide" evidence="1">
    <location>
        <begin position="1"/>
        <end position="20"/>
    </location>
</feature>
<evidence type="ECO:0000259" key="2">
    <source>
        <dbReference type="Pfam" id="PF00561"/>
    </source>
</evidence>
<reference evidence="3 4" key="1">
    <citation type="submission" date="2020-11" db="EMBL/GenBank/DDBJ databases">
        <title>Complete genome sequence for Salinimonas sp. strain G2-b.</title>
        <authorList>
            <person name="Park S.-J."/>
        </authorList>
    </citation>
    <scope>NUCLEOTIDE SEQUENCE [LARGE SCALE GENOMIC DNA]</scope>
    <source>
        <strain evidence="3 4">G2-b</strain>
    </source>
</reference>
<accession>A0A7S9DX03</accession>
<sequence length="350" mass="39860">MKTVSFAASLLLLISSLTNAAPDAPTAEDFDSLKYDGRLTGVTYPFDVKTYRFEAQGSDLEMAYMYLPAKEDFPVVTLLHGKNFTAAYWQQTAQWLHDQGYGVLMPDQIGFGKSSKPTDYQYSFAALATNTHQLMEKLGIRKTIVVGHSMGGMLATRFALLHENITQRLILVNPIGLENYLVYQHYKDIDSHYRRELKTTPEDIIQYQKENYYAGQWNADFAQHAEFLMGWVQGTDWPILAKVSALTYDMIFTQPVIEEIQYLSMPVSLIIGNRDRTGPGRDRKKDGVERAFGRYDKLGEEVQARNPQIQLTELKDLGHLPHIENFNRFKGPFLEAIARKSSKAEKKPTP</sequence>
<dbReference type="SUPFAM" id="SSF53474">
    <property type="entry name" value="alpha/beta-Hydrolases"/>
    <property type="match status" value="1"/>
</dbReference>
<keyword evidence="4" id="KW-1185">Reference proteome</keyword>
<dbReference type="PANTHER" id="PTHR43798:SF33">
    <property type="entry name" value="HYDROLASE, PUTATIVE (AFU_ORTHOLOGUE AFUA_2G14860)-RELATED"/>
    <property type="match status" value="1"/>
</dbReference>
<dbReference type="RefSeq" id="WP_195810591.1">
    <property type="nucleotide sequence ID" value="NZ_CP064795.1"/>
</dbReference>
<dbReference type="Pfam" id="PF00561">
    <property type="entry name" value="Abhydrolase_1"/>
    <property type="match status" value="1"/>
</dbReference>
<name>A0A7S9DX03_9ALTE</name>
<proteinExistence type="predicted"/>
<dbReference type="PRINTS" id="PR00111">
    <property type="entry name" value="ABHYDROLASE"/>
</dbReference>
<dbReference type="EMBL" id="CP064795">
    <property type="protein sequence ID" value="QPG05504.1"/>
    <property type="molecule type" value="Genomic_DNA"/>
</dbReference>
<dbReference type="GO" id="GO:0047372">
    <property type="term" value="F:monoacylglycerol lipase activity"/>
    <property type="evidence" value="ECO:0007669"/>
    <property type="project" value="TreeGrafter"/>
</dbReference>
<dbReference type="Gene3D" id="3.40.50.1820">
    <property type="entry name" value="alpha/beta hydrolase"/>
    <property type="match status" value="1"/>
</dbReference>
<dbReference type="AlphaFoldDB" id="A0A7S9DX03"/>
<dbReference type="InterPro" id="IPR050266">
    <property type="entry name" value="AB_hydrolase_sf"/>
</dbReference>
<feature type="domain" description="AB hydrolase-1" evidence="2">
    <location>
        <begin position="74"/>
        <end position="180"/>
    </location>
</feature>
<evidence type="ECO:0000313" key="4">
    <source>
        <dbReference type="Proteomes" id="UP000595095"/>
    </source>
</evidence>
<dbReference type="InterPro" id="IPR000073">
    <property type="entry name" value="AB_hydrolase_1"/>
</dbReference>